<sequence>MSKQETPKREKLYVRRRWVLRRFAVFLLVLLAVNHFMQIGFLLPIQGIRQVEERQGAPHGRVLARDWAPEIHRTHLVYLTAAEDAVTLADTYLSLYGWMGGFGWTLDCTTGEPLYAGEMTMSRDEREETVCYYYGRVDDPAIERVEVSVRGVYYHEDGTEEWEEAACLPAGPEDFLEWKGHRHFLLSHTIAAWPYDSSRHAWATGYDSTGNVVTEFEIETGTHSYFG</sequence>
<keyword evidence="1" id="KW-1133">Transmembrane helix</keyword>
<protein>
    <submittedName>
        <fullName evidence="2">Uncharacterized protein</fullName>
    </submittedName>
</protein>
<keyword evidence="1" id="KW-0472">Membrane</keyword>
<dbReference type="Proteomes" id="UP000679848">
    <property type="component" value="Chromosome"/>
</dbReference>
<evidence type="ECO:0000313" key="3">
    <source>
        <dbReference type="Proteomes" id="UP000679848"/>
    </source>
</evidence>
<accession>A0A810Q4R9</accession>
<evidence type="ECO:0000256" key="1">
    <source>
        <dbReference type="SAM" id="Phobius"/>
    </source>
</evidence>
<name>A0A810Q4R9_9FIRM</name>
<dbReference type="RefSeq" id="WP_213542633.1">
    <property type="nucleotide sequence ID" value="NZ_AP023420.1"/>
</dbReference>
<gene>
    <name evidence="2" type="ORF">MM59RIKEN_06370</name>
</gene>
<evidence type="ECO:0000313" key="2">
    <source>
        <dbReference type="EMBL" id="BCK83318.1"/>
    </source>
</evidence>
<dbReference type="AlphaFoldDB" id="A0A810Q4R9"/>
<organism evidence="2 3">
    <name type="scientific">Pusillibacter faecalis</name>
    <dbReference type="NCBI Taxonomy" id="2714358"/>
    <lineage>
        <taxon>Bacteria</taxon>
        <taxon>Bacillati</taxon>
        <taxon>Bacillota</taxon>
        <taxon>Clostridia</taxon>
        <taxon>Eubacteriales</taxon>
        <taxon>Oscillospiraceae</taxon>
        <taxon>Pusillibacter</taxon>
    </lineage>
</organism>
<keyword evidence="3" id="KW-1185">Reference proteome</keyword>
<reference evidence="2" key="1">
    <citation type="submission" date="2020-09" db="EMBL/GenBank/DDBJ databases">
        <title>New species isolated from human feces.</title>
        <authorList>
            <person name="Kitahara M."/>
            <person name="Shigeno Y."/>
            <person name="Shime M."/>
            <person name="Matsumoto Y."/>
            <person name="Nakamura S."/>
            <person name="Motooka D."/>
            <person name="Fukuoka S."/>
            <person name="Nishikawa H."/>
            <person name="Benno Y."/>
        </authorList>
    </citation>
    <scope>NUCLEOTIDE SEQUENCE</scope>
    <source>
        <strain evidence="2">MM59</strain>
    </source>
</reference>
<dbReference type="EMBL" id="AP023420">
    <property type="protein sequence ID" value="BCK83318.1"/>
    <property type="molecule type" value="Genomic_DNA"/>
</dbReference>
<feature type="transmembrane region" description="Helical" evidence="1">
    <location>
        <begin position="20"/>
        <end position="43"/>
    </location>
</feature>
<dbReference type="KEGG" id="pfaa:MM59RIKEN_06370"/>
<keyword evidence="1" id="KW-0812">Transmembrane</keyword>
<proteinExistence type="predicted"/>